<dbReference type="AlphaFoldDB" id="A0A150WC00"/>
<keyword evidence="1" id="KW-0732">Signal</keyword>
<name>A0A150WC00_BDEBC</name>
<dbReference type="Proteomes" id="UP000075391">
    <property type="component" value="Unassembled WGS sequence"/>
</dbReference>
<dbReference type="OrthoDB" id="5293669at2"/>
<organism evidence="2 3">
    <name type="scientific">Bdellovibrio bacteriovorus</name>
    <dbReference type="NCBI Taxonomy" id="959"/>
    <lineage>
        <taxon>Bacteria</taxon>
        <taxon>Pseudomonadati</taxon>
        <taxon>Bdellovibrionota</taxon>
        <taxon>Bdellovibrionia</taxon>
        <taxon>Bdellovibrionales</taxon>
        <taxon>Pseudobdellovibrionaceae</taxon>
        <taxon>Bdellovibrio</taxon>
    </lineage>
</organism>
<gene>
    <name evidence="2" type="ORF">AZI85_10830</name>
</gene>
<dbReference type="EMBL" id="LUKF01000019">
    <property type="protein sequence ID" value="KYG60507.1"/>
    <property type="molecule type" value="Genomic_DNA"/>
</dbReference>
<feature type="signal peptide" evidence="1">
    <location>
        <begin position="1"/>
        <end position="19"/>
    </location>
</feature>
<dbReference type="RefSeq" id="WP_063244792.1">
    <property type="nucleotide sequence ID" value="NZ_CP168967.1"/>
</dbReference>
<sequence length="199" mass="20746">MKALIFSFLISFLALSSWAALPPQFSECLRENSATNMSVADLREIARVSTVTYCQNAVGLVGKADTIQLLQSPNINVGISVAKTTYSASDFVDLARAGSFVLYVDGARLTVPNIISIAQAGAQIVVMTASSGISKTDLLALAAAKPFVLNVNSATTAADLRDYVAAGIQVVIRSSQSALSRADIMTVAAANSALVTVMP</sequence>
<comment type="caution">
    <text evidence="2">The sequence shown here is derived from an EMBL/GenBank/DDBJ whole genome shotgun (WGS) entry which is preliminary data.</text>
</comment>
<evidence type="ECO:0000256" key="1">
    <source>
        <dbReference type="SAM" id="SignalP"/>
    </source>
</evidence>
<proteinExistence type="predicted"/>
<reference evidence="2 3" key="1">
    <citation type="submission" date="2016-03" db="EMBL/GenBank/DDBJ databases">
        <authorList>
            <person name="Ploux O."/>
        </authorList>
    </citation>
    <scope>NUCLEOTIDE SEQUENCE [LARGE SCALE GENOMIC DNA]</scope>
    <source>
        <strain evidence="2 3">BER2</strain>
    </source>
</reference>
<feature type="chain" id="PRO_5007572500" evidence="1">
    <location>
        <begin position="20"/>
        <end position="199"/>
    </location>
</feature>
<accession>A0A150WC00</accession>
<evidence type="ECO:0000313" key="2">
    <source>
        <dbReference type="EMBL" id="KYG60507.1"/>
    </source>
</evidence>
<evidence type="ECO:0000313" key="3">
    <source>
        <dbReference type="Proteomes" id="UP000075391"/>
    </source>
</evidence>
<protein>
    <submittedName>
        <fullName evidence="2">Uncharacterized protein</fullName>
    </submittedName>
</protein>